<accession>A0A0R1DK72</accession>
<feature type="transmembrane region" description="Helical" evidence="1">
    <location>
        <begin position="20"/>
        <end position="43"/>
    </location>
</feature>
<dbReference type="OrthoDB" id="7821988at2759"/>
<keyword evidence="1" id="KW-1133">Transmembrane helix</keyword>
<keyword evidence="1" id="KW-0472">Membrane</keyword>
<keyword evidence="3" id="KW-1185">Reference proteome</keyword>
<name>A0A0R1DK72_DROYA</name>
<protein>
    <submittedName>
        <fullName evidence="2">Uncharacterized protein</fullName>
    </submittedName>
</protein>
<organism evidence="2 3">
    <name type="scientific">Drosophila yakuba</name>
    <name type="common">Fruit fly</name>
    <dbReference type="NCBI Taxonomy" id="7245"/>
    <lineage>
        <taxon>Eukaryota</taxon>
        <taxon>Metazoa</taxon>
        <taxon>Ecdysozoa</taxon>
        <taxon>Arthropoda</taxon>
        <taxon>Hexapoda</taxon>
        <taxon>Insecta</taxon>
        <taxon>Pterygota</taxon>
        <taxon>Neoptera</taxon>
        <taxon>Endopterygota</taxon>
        <taxon>Diptera</taxon>
        <taxon>Brachycera</taxon>
        <taxon>Muscomorpha</taxon>
        <taxon>Ephydroidea</taxon>
        <taxon>Drosophilidae</taxon>
        <taxon>Drosophila</taxon>
        <taxon>Sophophora</taxon>
    </lineage>
</organism>
<dbReference type="Proteomes" id="UP000002282">
    <property type="component" value="Chromosome 2L"/>
</dbReference>
<evidence type="ECO:0000313" key="2">
    <source>
        <dbReference type="EMBL" id="KRJ97576.1"/>
    </source>
</evidence>
<reference evidence="2 3" key="2">
    <citation type="journal article" date="2007" name="PLoS Biol.">
        <title>Principles of genome evolution in the Drosophila melanogaster species group.</title>
        <authorList>
            <person name="Ranz J.M."/>
            <person name="Maurin D."/>
            <person name="Chan Y.S."/>
            <person name="von Grotthuss M."/>
            <person name="Hillier L.W."/>
            <person name="Roote J."/>
            <person name="Ashburner M."/>
            <person name="Bergman C.M."/>
        </authorList>
    </citation>
    <scope>NUCLEOTIDE SEQUENCE [LARGE SCALE GENOMIC DNA]</scope>
    <source>
        <strain evidence="3">Tai18E2 / Tucson 14021-0261.01</strain>
    </source>
</reference>
<proteinExistence type="predicted"/>
<dbReference type="KEGG" id="dya:Dyak_GE27619"/>
<sequence>MVIILSRIRFSRNYSNTLAFSVTSAVSMCALNLLYILLFNTIFKDVVSIRTTLCRRHEAENPCVEKNTWVFDQNARTCNPVTPDKEPCGHFISEKACKEVCLQKRLTKFWSERLLKN</sequence>
<dbReference type="AlphaFoldDB" id="A0A0R1DK72"/>
<gene>
    <name evidence="2" type="primary">Dyak\GE27619</name>
    <name evidence="2" type="synonym">GE27619</name>
    <name evidence="2" type="ORF">Dyak_GE27619</name>
</gene>
<evidence type="ECO:0000313" key="3">
    <source>
        <dbReference type="Proteomes" id="UP000002282"/>
    </source>
</evidence>
<dbReference type="EMBL" id="CM000157">
    <property type="protein sequence ID" value="KRJ97576.1"/>
    <property type="molecule type" value="Genomic_DNA"/>
</dbReference>
<keyword evidence="1" id="KW-0812">Transmembrane</keyword>
<reference evidence="2 3" key="1">
    <citation type="journal article" date="2007" name="Nature">
        <title>Evolution of genes and genomes on the Drosophila phylogeny.</title>
        <authorList>
            <consortium name="Drosophila 12 Genomes Consortium"/>
            <person name="Clark A.G."/>
            <person name="Eisen M.B."/>
            <person name="Smith D.R."/>
            <person name="Bergman C.M."/>
            <person name="Oliver B."/>
            <person name="Markow T.A."/>
            <person name="Kaufman T.C."/>
            <person name="Kellis M."/>
            <person name="Gelbart W."/>
            <person name="Iyer V.N."/>
            <person name="Pollard D.A."/>
            <person name="Sackton T.B."/>
            <person name="Larracuente A.M."/>
            <person name="Singh N.D."/>
            <person name="Abad J.P."/>
            <person name="Abt D.N."/>
            <person name="Adryan B."/>
            <person name="Aguade M."/>
            <person name="Akashi H."/>
            <person name="Anderson W.W."/>
            <person name="Aquadro C.F."/>
            <person name="Ardell D.H."/>
            <person name="Arguello R."/>
            <person name="Artieri C.G."/>
            <person name="Barbash D.A."/>
            <person name="Barker D."/>
            <person name="Barsanti P."/>
            <person name="Batterham P."/>
            <person name="Batzoglou S."/>
            <person name="Begun D."/>
            <person name="Bhutkar A."/>
            <person name="Blanco E."/>
            <person name="Bosak S.A."/>
            <person name="Bradley R.K."/>
            <person name="Brand A.D."/>
            <person name="Brent M.R."/>
            <person name="Brooks A.N."/>
            <person name="Brown R.H."/>
            <person name="Butlin R.K."/>
            <person name="Caggese C."/>
            <person name="Calvi B.R."/>
            <person name="Bernardo de Carvalho A."/>
            <person name="Caspi A."/>
            <person name="Castrezana S."/>
            <person name="Celniker S.E."/>
            <person name="Chang J.L."/>
            <person name="Chapple C."/>
            <person name="Chatterji S."/>
            <person name="Chinwalla A."/>
            <person name="Civetta A."/>
            <person name="Clifton S.W."/>
            <person name="Comeron J.M."/>
            <person name="Costello J.C."/>
            <person name="Coyne J.A."/>
            <person name="Daub J."/>
            <person name="David R.G."/>
            <person name="Delcher A.L."/>
            <person name="Delehaunty K."/>
            <person name="Do C.B."/>
            <person name="Ebling H."/>
            <person name="Edwards K."/>
            <person name="Eickbush T."/>
            <person name="Evans J.D."/>
            <person name="Filipski A."/>
            <person name="Findeiss S."/>
            <person name="Freyhult E."/>
            <person name="Fulton L."/>
            <person name="Fulton R."/>
            <person name="Garcia A.C."/>
            <person name="Gardiner A."/>
            <person name="Garfield D.A."/>
            <person name="Garvin B.E."/>
            <person name="Gibson G."/>
            <person name="Gilbert D."/>
            <person name="Gnerre S."/>
            <person name="Godfrey J."/>
            <person name="Good R."/>
            <person name="Gotea V."/>
            <person name="Gravely B."/>
            <person name="Greenberg A.J."/>
            <person name="Griffiths-Jones S."/>
            <person name="Gross S."/>
            <person name="Guigo R."/>
            <person name="Gustafson E.A."/>
            <person name="Haerty W."/>
            <person name="Hahn M.W."/>
            <person name="Halligan D.L."/>
            <person name="Halpern A.L."/>
            <person name="Halter G.M."/>
            <person name="Han M.V."/>
            <person name="Heger A."/>
            <person name="Hillier L."/>
            <person name="Hinrichs A.S."/>
            <person name="Holmes I."/>
            <person name="Hoskins R.A."/>
            <person name="Hubisz M.J."/>
            <person name="Hultmark D."/>
            <person name="Huntley M.A."/>
            <person name="Jaffe D.B."/>
            <person name="Jagadeeshan S."/>
            <person name="Jeck W.R."/>
            <person name="Johnson J."/>
            <person name="Jones C.D."/>
            <person name="Jordan W.C."/>
            <person name="Karpen G.H."/>
            <person name="Kataoka E."/>
            <person name="Keightley P.D."/>
            <person name="Kheradpour P."/>
            <person name="Kirkness E.F."/>
            <person name="Koerich L.B."/>
            <person name="Kristiansen K."/>
            <person name="Kudrna D."/>
            <person name="Kulathinal R.J."/>
            <person name="Kumar S."/>
            <person name="Kwok R."/>
            <person name="Lander E."/>
            <person name="Langley C.H."/>
            <person name="Lapoint R."/>
            <person name="Lazzaro B.P."/>
            <person name="Lee S.J."/>
            <person name="Levesque L."/>
            <person name="Li R."/>
            <person name="Lin C.F."/>
            <person name="Lin M.F."/>
            <person name="Lindblad-Toh K."/>
            <person name="Llopart A."/>
            <person name="Long M."/>
            <person name="Low L."/>
            <person name="Lozovsky E."/>
            <person name="Lu J."/>
            <person name="Luo M."/>
            <person name="Machado C.A."/>
            <person name="Makalowski W."/>
            <person name="Marzo M."/>
            <person name="Matsuda M."/>
            <person name="Matzkin L."/>
            <person name="McAllister B."/>
            <person name="McBride C.S."/>
            <person name="McKernan B."/>
            <person name="McKernan K."/>
            <person name="Mendez-Lago M."/>
            <person name="Minx P."/>
            <person name="Mollenhauer M.U."/>
            <person name="Montooth K."/>
            <person name="Mount S.M."/>
            <person name="Mu X."/>
            <person name="Myers E."/>
            <person name="Negre B."/>
            <person name="Newfeld S."/>
            <person name="Nielsen R."/>
            <person name="Noor M.A."/>
            <person name="O'Grady P."/>
            <person name="Pachter L."/>
            <person name="Papaceit M."/>
            <person name="Parisi M.J."/>
            <person name="Parisi M."/>
            <person name="Parts L."/>
            <person name="Pedersen J.S."/>
            <person name="Pesole G."/>
            <person name="Phillippy A.M."/>
            <person name="Ponting C.P."/>
            <person name="Pop M."/>
            <person name="Porcelli D."/>
            <person name="Powell J.R."/>
            <person name="Prohaska S."/>
            <person name="Pruitt K."/>
            <person name="Puig M."/>
            <person name="Quesneville H."/>
            <person name="Ram K.R."/>
            <person name="Rand D."/>
            <person name="Rasmussen M.D."/>
            <person name="Reed L.K."/>
            <person name="Reenan R."/>
            <person name="Reily A."/>
            <person name="Remington K.A."/>
            <person name="Rieger T.T."/>
            <person name="Ritchie M.G."/>
            <person name="Robin C."/>
            <person name="Rogers Y.H."/>
            <person name="Rohde C."/>
            <person name="Rozas J."/>
            <person name="Rubenfield M.J."/>
            <person name="Ruiz A."/>
            <person name="Russo S."/>
            <person name="Salzberg S.L."/>
            <person name="Sanchez-Gracia A."/>
            <person name="Saranga D.J."/>
            <person name="Sato H."/>
            <person name="Schaeffer S.W."/>
            <person name="Schatz M.C."/>
            <person name="Schlenke T."/>
            <person name="Schwartz R."/>
            <person name="Segarra C."/>
            <person name="Singh R.S."/>
            <person name="Sirot L."/>
            <person name="Sirota M."/>
            <person name="Sisneros N.B."/>
            <person name="Smith C.D."/>
            <person name="Smith T.F."/>
            <person name="Spieth J."/>
            <person name="Stage D.E."/>
            <person name="Stark A."/>
            <person name="Stephan W."/>
            <person name="Strausberg R.L."/>
            <person name="Strempel S."/>
            <person name="Sturgill D."/>
            <person name="Sutton G."/>
            <person name="Sutton G.G."/>
            <person name="Tao W."/>
            <person name="Teichmann S."/>
            <person name="Tobari Y.N."/>
            <person name="Tomimura Y."/>
            <person name="Tsolas J.M."/>
            <person name="Valente V.L."/>
            <person name="Venter E."/>
            <person name="Venter J.C."/>
            <person name="Vicario S."/>
            <person name="Vieira F.G."/>
            <person name="Vilella A.J."/>
            <person name="Villasante A."/>
            <person name="Walenz B."/>
            <person name="Wang J."/>
            <person name="Wasserman M."/>
            <person name="Watts T."/>
            <person name="Wilson D."/>
            <person name="Wilson R.K."/>
            <person name="Wing R.A."/>
            <person name="Wolfner M.F."/>
            <person name="Wong A."/>
            <person name="Wong G.K."/>
            <person name="Wu C.I."/>
            <person name="Wu G."/>
            <person name="Yamamoto D."/>
            <person name="Yang H.P."/>
            <person name="Yang S.P."/>
            <person name="Yorke J.A."/>
            <person name="Yoshida K."/>
            <person name="Zdobnov E."/>
            <person name="Zhang P."/>
            <person name="Zhang Y."/>
            <person name="Zimin A.V."/>
            <person name="Baldwin J."/>
            <person name="Abdouelleil A."/>
            <person name="Abdulkadir J."/>
            <person name="Abebe A."/>
            <person name="Abera B."/>
            <person name="Abreu J."/>
            <person name="Acer S.C."/>
            <person name="Aftuck L."/>
            <person name="Alexander A."/>
            <person name="An P."/>
            <person name="Anderson E."/>
            <person name="Anderson S."/>
            <person name="Arachi H."/>
            <person name="Azer M."/>
            <person name="Bachantsang P."/>
            <person name="Barry A."/>
            <person name="Bayul T."/>
            <person name="Berlin A."/>
            <person name="Bessette D."/>
            <person name="Bloom T."/>
            <person name="Blye J."/>
            <person name="Boguslavskiy L."/>
            <person name="Bonnet C."/>
            <person name="Boukhgalter B."/>
            <person name="Bourzgui I."/>
            <person name="Brown A."/>
            <person name="Cahill P."/>
            <person name="Channer S."/>
            <person name="Cheshatsang Y."/>
            <person name="Chuda L."/>
            <person name="Citroen M."/>
            <person name="Collymore A."/>
            <person name="Cooke P."/>
            <person name="Costello M."/>
            <person name="D'Aco K."/>
            <person name="Daza R."/>
            <person name="De Haan G."/>
            <person name="DeGray S."/>
            <person name="DeMaso C."/>
            <person name="Dhargay N."/>
            <person name="Dooley K."/>
            <person name="Dooley E."/>
            <person name="Doricent M."/>
            <person name="Dorje P."/>
            <person name="Dorjee K."/>
            <person name="Dupes A."/>
            <person name="Elong R."/>
            <person name="Falk J."/>
            <person name="Farina A."/>
            <person name="Faro S."/>
            <person name="Ferguson D."/>
            <person name="Fisher S."/>
            <person name="Foley C.D."/>
            <person name="Franke A."/>
            <person name="Friedrich D."/>
            <person name="Gadbois L."/>
            <person name="Gearin G."/>
            <person name="Gearin C.R."/>
            <person name="Giannoukos G."/>
            <person name="Goode T."/>
            <person name="Graham J."/>
            <person name="Grandbois E."/>
            <person name="Grewal S."/>
            <person name="Gyaltsen K."/>
            <person name="Hafez N."/>
            <person name="Hagos B."/>
            <person name="Hall J."/>
            <person name="Henson C."/>
            <person name="Hollinger A."/>
            <person name="Honan T."/>
            <person name="Huard M.D."/>
            <person name="Hughes L."/>
            <person name="Hurhula B."/>
            <person name="Husby M.E."/>
            <person name="Kamat A."/>
            <person name="Kanga B."/>
            <person name="Kashin S."/>
            <person name="Khazanovich D."/>
            <person name="Kisner P."/>
            <person name="Lance K."/>
            <person name="Lara M."/>
            <person name="Lee W."/>
            <person name="Lennon N."/>
            <person name="Letendre F."/>
            <person name="LeVine R."/>
            <person name="Lipovsky A."/>
            <person name="Liu X."/>
            <person name="Liu J."/>
            <person name="Liu S."/>
            <person name="Lokyitsang T."/>
            <person name="Lokyitsang Y."/>
            <person name="Lubonja R."/>
            <person name="Lui A."/>
            <person name="MacDonald P."/>
            <person name="Magnisalis V."/>
            <person name="Maru K."/>
            <person name="Matthews C."/>
            <person name="McCusker W."/>
            <person name="McDonough S."/>
            <person name="Mehta T."/>
            <person name="Meldrim J."/>
            <person name="Meneus L."/>
            <person name="Mihai O."/>
            <person name="Mihalev A."/>
            <person name="Mihova T."/>
            <person name="Mittelman R."/>
            <person name="Mlenga V."/>
            <person name="Montmayeur A."/>
            <person name="Mulrain L."/>
            <person name="Navidi A."/>
            <person name="Naylor J."/>
            <person name="Negash T."/>
            <person name="Nguyen T."/>
            <person name="Nguyen N."/>
            <person name="Nicol R."/>
            <person name="Norbu C."/>
            <person name="Norbu N."/>
            <person name="Novod N."/>
            <person name="O'Neill B."/>
            <person name="Osman S."/>
            <person name="Markiewicz E."/>
            <person name="Oyono O.L."/>
            <person name="Patti C."/>
            <person name="Phunkhang P."/>
            <person name="Pierre F."/>
            <person name="Priest M."/>
            <person name="Raghuraman S."/>
            <person name="Rege F."/>
            <person name="Reyes R."/>
            <person name="Rise C."/>
            <person name="Rogov P."/>
            <person name="Ross K."/>
            <person name="Ryan E."/>
            <person name="Settipalli S."/>
            <person name="Shea T."/>
            <person name="Sherpa N."/>
            <person name="Shi L."/>
            <person name="Shih D."/>
            <person name="Sparrow T."/>
            <person name="Spaulding J."/>
            <person name="Stalker J."/>
            <person name="Stange-Thomann N."/>
            <person name="Stavropoulos S."/>
            <person name="Stone C."/>
            <person name="Strader C."/>
            <person name="Tesfaye S."/>
            <person name="Thomson T."/>
            <person name="Thoulutsang Y."/>
            <person name="Thoulutsang D."/>
            <person name="Topham K."/>
            <person name="Topping I."/>
            <person name="Tsamla T."/>
            <person name="Vassiliev H."/>
            <person name="Vo A."/>
            <person name="Wangchuk T."/>
            <person name="Wangdi T."/>
            <person name="Weiand M."/>
            <person name="Wilkinson J."/>
            <person name="Wilson A."/>
            <person name="Yadav S."/>
            <person name="Young G."/>
            <person name="Yu Q."/>
            <person name="Zembek L."/>
            <person name="Zhong D."/>
            <person name="Zimmer A."/>
            <person name="Zwirko Z."/>
            <person name="Jaffe D.B."/>
            <person name="Alvarez P."/>
            <person name="Brockman W."/>
            <person name="Butler J."/>
            <person name="Chin C."/>
            <person name="Gnerre S."/>
            <person name="Grabherr M."/>
            <person name="Kleber M."/>
            <person name="Mauceli E."/>
            <person name="MacCallum I."/>
        </authorList>
    </citation>
    <scope>NUCLEOTIDE SEQUENCE [LARGE SCALE GENOMIC DNA]</scope>
    <source>
        <strain evidence="3">Tai18E2 / Tucson 14021-0261.01</strain>
    </source>
</reference>
<evidence type="ECO:0000256" key="1">
    <source>
        <dbReference type="SAM" id="Phobius"/>
    </source>
</evidence>